<keyword evidence="3" id="KW-0732">Signal</keyword>
<dbReference type="Pfam" id="PF09716">
    <property type="entry name" value="ETRAMP"/>
    <property type="match status" value="1"/>
</dbReference>
<dbReference type="InterPro" id="IPR006389">
    <property type="entry name" value="Early_transc_mb_plasmodium"/>
</dbReference>
<keyword evidence="5" id="KW-1185">Reference proteome</keyword>
<feature type="chain" id="PRO_5012407671" description="Early transcribed membrane protein" evidence="3">
    <location>
        <begin position="25"/>
        <end position="116"/>
    </location>
</feature>
<evidence type="ECO:0008006" key="6">
    <source>
        <dbReference type="Google" id="ProtNLM"/>
    </source>
</evidence>
<keyword evidence="2" id="KW-0812">Transmembrane</keyword>
<sequence>MKFSKVLFIFSVFLAVKYFNPCHCDNENAPSEQIIQVPSSALDEASLAKVDLDIEKKKRNEKLLLISSIATGLAVLIASAVGLGIYTKKRGESEEEEPAEKNSNEETKNSEQGDEN</sequence>
<dbReference type="VEuPathDB" id="PlasmoDB:PGAL8A_00180700"/>
<protein>
    <recommendedName>
        <fullName evidence="6">Early transcribed membrane protein</fullName>
    </recommendedName>
</protein>
<feature type="compositionally biased region" description="Basic and acidic residues" evidence="1">
    <location>
        <begin position="99"/>
        <end position="116"/>
    </location>
</feature>
<feature type="transmembrane region" description="Helical" evidence="2">
    <location>
        <begin position="63"/>
        <end position="86"/>
    </location>
</feature>
<keyword evidence="2" id="KW-0472">Membrane</keyword>
<evidence type="ECO:0000256" key="1">
    <source>
        <dbReference type="SAM" id="MobiDB-lite"/>
    </source>
</evidence>
<evidence type="ECO:0000313" key="5">
    <source>
        <dbReference type="Proteomes" id="UP000220797"/>
    </source>
</evidence>
<dbReference type="Proteomes" id="UP000220797">
    <property type="component" value="Unassembled WGS sequence"/>
</dbReference>
<feature type="region of interest" description="Disordered" evidence="1">
    <location>
        <begin position="90"/>
        <end position="116"/>
    </location>
</feature>
<evidence type="ECO:0000256" key="3">
    <source>
        <dbReference type="SAM" id="SignalP"/>
    </source>
</evidence>
<name>A0A1J1GPQ2_PLAGA</name>
<keyword evidence="2" id="KW-1133">Transmembrane helix</keyword>
<proteinExistence type="predicted"/>
<evidence type="ECO:0000313" key="4">
    <source>
        <dbReference type="EMBL" id="CRG94418.1"/>
    </source>
</evidence>
<organism evidence="4 5">
    <name type="scientific">Plasmodium gallinaceum</name>
    <dbReference type="NCBI Taxonomy" id="5849"/>
    <lineage>
        <taxon>Eukaryota</taxon>
        <taxon>Sar</taxon>
        <taxon>Alveolata</taxon>
        <taxon>Apicomplexa</taxon>
        <taxon>Aconoidasida</taxon>
        <taxon>Haemosporida</taxon>
        <taxon>Plasmodiidae</taxon>
        <taxon>Plasmodium</taxon>
        <taxon>Plasmodium (Haemamoeba)</taxon>
    </lineage>
</organism>
<reference evidence="4" key="1">
    <citation type="submission" date="2015-04" db="EMBL/GenBank/DDBJ databases">
        <authorList>
            <consortium name="Pathogen Informatics"/>
        </authorList>
    </citation>
    <scope>NUCLEOTIDE SEQUENCE [LARGE SCALE GENOMIC DNA]</scope>
    <source>
        <strain evidence="4">8A</strain>
    </source>
</reference>
<dbReference type="EMBL" id="CVMV01000023">
    <property type="protein sequence ID" value="CRG94418.1"/>
    <property type="molecule type" value="Genomic_DNA"/>
</dbReference>
<dbReference type="AlphaFoldDB" id="A0A1J1GPQ2"/>
<dbReference type="RefSeq" id="XP_028527239.1">
    <property type="nucleotide sequence ID" value="XM_028670492.1"/>
</dbReference>
<dbReference type="NCBIfam" id="TIGR01495">
    <property type="entry name" value="ETRAMP"/>
    <property type="match status" value="1"/>
</dbReference>
<dbReference type="GeneID" id="39730334"/>
<evidence type="ECO:0000256" key="2">
    <source>
        <dbReference type="SAM" id="Phobius"/>
    </source>
</evidence>
<dbReference type="OMA" id="CHCDNEN"/>
<feature type="signal peptide" evidence="3">
    <location>
        <begin position="1"/>
        <end position="24"/>
    </location>
</feature>
<dbReference type="OrthoDB" id="374974at2759"/>
<comment type="caution">
    <text evidence="4">The sequence shown here is derived from an EMBL/GenBank/DDBJ whole genome shotgun (WGS) entry which is preliminary data.</text>
</comment>
<accession>A0A1J1GPQ2</accession>
<gene>
    <name evidence="4" type="ORF">PGAL8A_00180700</name>
</gene>